<dbReference type="AlphaFoldDB" id="A0A2G8LKR1"/>
<protein>
    <submittedName>
        <fullName evidence="2">Ephrin type-A receptor 1</fullName>
    </submittedName>
</protein>
<dbReference type="PIRSF" id="PIRSF000654">
    <property type="entry name" value="Integrin-linked_kinase"/>
    <property type="match status" value="1"/>
</dbReference>
<comment type="caution">
    <text evidence="2">The sequence shown here is derived from an EMBL/GenBank/DDBJ whole genome shotgun (WGS) entry which is preliminary data.</text>
</comment>
<dbReference type="GO" id="GO:0005886">
    <property type="term" value="C:plasma membrane"/>
    <property type="evidence" value="ECO:0007669"/>
    <property type="project" value="TreeGrafter"/>
</dbReference>
<evidence type="ECO:0000259" key="1">
    <source>
        <dbReference type="PROSITE" id="PS50011"/>
    </source>
</evidence>
<dbReference type="PRINTS" id="PR00109">
    <property type="entry name" value="TYRKINASE"/>
</dbReference>
<gene>
    <name evidence="2" type="ORF">BSL78_02314</name>
</gene>
<dbReference type="InterPro" id="IPR050122">
    <property type="entry name" value="RTK"/>
</dbReference>
<dbReference type="PANTHER" id="PTHR24416:SF611">
    <property type="entry name" value="TYROSINE-PROTEIN KINASE TRANSMEMBRANE RECEPTOR ROR"/>
    <property type="match status" value="1"/>
</dbReference>
<dbReference type="STRING" id="307972.A0A2G8LKR1"/>
<reference evidence="2 3" key="1">
    <citation type="journal article" date="2017" name="PLoS Biol.">
        <title>The sea cucumber genome provides insights into morphological evolution and visceral regeneration.</title>
        <authorList>
            <person name="Zhang X."/>
            <person name="Sun L."/>
            <person name="Yuan J."/>
            <person name="Sun Y."/>
            <person name="Gao Y."/>
            <person name="Zhang L."/>
            <person name="Li S."/>
            <person name="Dai H."/>
            <person name="Hamel J.F."/>
            <person name="Liu C."/>
            <person name="Yu Y."/>
            <person name="Liu S."/>
            <person name="Lin W."/>
            <person name="Guo K."/>
            <person name="Jin S."/>
            <person name="Xu P."/>
            <person name="Storey K.B."/>
            <person name="Huan P."/>
            <person name="Zhang T."/>
            <person name="Zhou Y."/>
            <person name="Zhang J."/>
            <person name="Lin C."/>
            <person name="Li X."/>
            <person name="Xing L."/>
            <person name="Huo D."/>
            <person name="Sun M."/>
            <person name="Wang L."/>
            <person name="Mercier A."/>
            <person name="Li F."/>
            <person name="Yang H."/>
            <person name="Xiang J."/>
        </authorList>
    </citation>
    <scope>NUCLEOTIDE SEQUENCE [LARGE SCALE GENOMIC DNA]</scope>
    <source>
        <strain evidence="2">Shaxun</strain>
        <tissue evidence="2">Muscle</tissue>
    </source>
</reference>
<feature type="domain" description="Protein kinase" evidence="1">
    <location>
        <begin position="1"/>
        <end position="187"/>
    </location>
</feature>
<dbReference type="EMBL" id="MRZV01000048">
    <property type="protein sequence ID" value="PIK60750.1"/>
    <property type="molecule type" value="Genomic_DNA"/>
</dbReference>
<dbReference type="InterPro" id="IPR011009">
    <property type="entry name" value="Kinase-like_dom_sf"/>
</dbReference>
<dbReference type="GO" id="GO:0005524">
    <property type="term" value="F:ATP binding"/>
    <property type="evidence" value="ECO:0007669"/>
    <property type="project" value="InterPro"/>
</dbReference>
<dbReference type="Pfam" id="PF07714">
    <property type="entry name" value="PK_Tyr_Ser-Thr"/>
    <property type="match status" value="1"/>
</dbReference>
<dbReference type="Proteomes" id="UP000230750">
    <property type="component" value="Unassembled WGS sequence"/>
</dbReference>
<keyword evidence="3" id="KW-1185">Reference proteome</keyword>
<dbReference type="SUPFAM" id="SSF56112">
    <property type="entry name" value="Protein kinase-like (PK-like)"/>
    <property type="match status" value="1"/>
</dbReference>
<sequence length="220" mass="25661">MSQCEEARESRVMSGSDGLQENIKLQMRNILYFASSITKGMEYISSQKFSHPLLRLKKVLLTRMTECKLYDICPTETAATKALGHMKKERQSVAWMAPETVFKRRYTKKSDIWGLAVLFWELFSLGDLPMARLANSEIEQRMKDGFTLPRPLYCPEIMYNVMKSCWSRRQSQRPTFKQIQIHINDVFKYLQQENQTSSVSENQAATYFVLEQTCSADYNM</sequence>
<dbReference type="GO" id="GO:0007169">
    <property type="term" value="P:cell surface receptor protein tyrosine kinase signaling pathway"/>
    <property type="evidence" value="ECO:0007669"/>
    <property type="project" value="TreeGrafter"/>
</dbReference>
<dbReference type="Gene3D" id="1.10.510.10">
    <property type="entry name" value="Transferase(Phosphotransferase) domain 1"/>
    <property type="match status" value="1"/>
</dbReference>
<dbReference type="OrthoDB" id="6071166at2759"/>
<evidence type="ECO:0000313" key="3">
    <source>
        <dbReference type="Proteomes" id="UP000230750"/>
    </source>
</evidence>
<dbReference type="GO" id="GO:0043235">
    <property type="term" value="C:receptor complex"/>
    <property type="evidence" value="ECO:0007669"/>
    <property type="project" value="TreeGrafter"/>
</dbReference>
<proteinExistence type="predicted"/>
<name>A0A2G8LKR1_STIJA</name>
<dbReference type="PANTHER" id="PTHR24416">
    <property type="entry name" value="TYROSINE-PROTEIN KINASE RECEPTOR"/>
    <property type="match status" value="1"/>
</dbReference>
<dbReference type="InterPro" id="IPR001245">
    <property type="entry name" value="Ser-Thr/Tyr_kinase_cat_dom"/>
</dbReference>
<dbReference type="PROSITE" id="PS50011">
    <property type="entry name" value="PROTEIN_KINASE_DOM"/>
    <property type="match status" value="1"/>
</dbReference>
<dbReference type="InterPro" id="IPR000719">
    <property type="entry name" value="Prot_kinase_dom"/>
</dbReference>
<keyword evidence="2" id="KW-0675">Receptor</keyword>
<organism evidence="2 3">
    <name type="scientific">Stichopus japonicus</name>
    <name type="common">Sea cucumber</name>
    <dbReference type="NCBI Taxonomy" id="307972"/>
    <lineage>
        <taxon>Eukaryota</taxon>
        <taxon>Metazoa</taxon>
        <taxon>Echinodermata</taxon>
        <taxon>Eleutherozoa</taxon>
        <taxon>Echinozoa</taxon>
        <taxon>Holothuroidea</taxon>
        <taxon>Aspidochirotacea</taxon>
        <taxon>Aspidochirotida</taxon>
        <taxon>Stichopodidae</taxon>
        <taxon>Apostichopus</taxon>
    </lineage>
</organism>
<evidence type="ECO:0000313" key="2">
    <source>
        <dbReference type="EMBL" id="PIK60750.1"/>
    </source>
</evidence>
<dbReference type="GO" id="GO:0004714">
    <property type="term" value="F:transmembrane receptor protein tyrosine kinase activity"/>
    <property type="evidence" value="ECO:0007669"/>
    <property type="project" value="TreeGrafter"/>
</dbReference>
<accession>A0A2G8LKR1</accession>